<dbReference type="AlphaFoldDB" id="A0ABC9SGA9"/>
<evidence type="ECO:0000313" key="3">
    <source>
        <dbReference type="Proteomes" id="UP000012166"/>
    </source>
</evidence>
<keyword evidence="1" id="KW-0472">Membrane</keyword>
<dbReference type="EMBL" id="AHMS02000031">
    <property type="protein sequence ID" value="EMN16782.1"/>
    <property type="molecule type" value="Genomic_DNA"/>
</dbReference>
<reference evidence="2 3" key="1">
    <citation type="submission" date="2013-01" db="EMBL/GenBank/DDBJ databases">
        <authorList>
            <person name="Harkins D.M."/>
            <person name="Durkin A.S."/>
            <person name="Brinkac L.M."/>
            <person name="Haft D.H."/>
            <person name="Selengut J.D."/>
            <person name="Sanka R."/>
            <person name="DePew J."/>
            <person name="Purushe J."/>
            <person name="Hartskeerl R.A."/>
            <person name="Ahmed A."/>
            <person name="van der Linden H."/>
            <person name="Goris M.G.A."/>
            <person name="Vinetz J.M."/>
            <person name="Sutton G.G."/>
            <person name="Nierman W.C."/>
            <person name="Fouts D.E."/>
        </authorList>
    </citation>
    <scope>NUCLEOTIDE SEQUENCE [LARGE SCALE GENOMIC DNA]</scope>
    <source>
        <strain evidence="2 3">Brem 328</strain>
    </source>
</reference>
<keyword evidence="1" id="KW-1133">Transmembrane helix</keyword>
<evidence type="ECO:0000256" key="1">
    <source>
        <dbReference type="SAM" id="Phobius"/>
    </source>
</evidence>
<proteinExistence type="predicted"/>
<comment type="caution">
    <text evidence="2">The sequence shown here is derived from an EMBL/GenBank/DDBJ whole genome shotgun (WGS) entry which is preliminary data.</text>
</comment>
<feature type="transmembrane region" description="Helical" evidence="1">
    <location>
        <begin position="38"/>
        <end position="59"/>
    </location>
</feature>
<organism evidence="2 3">
    <name type="scientific">Leptospira borgpetersenii str. Brem 328</name>
    <dbReference type="NCBI Taxonomy" id="1049780"/>
    <lineage>
        <taxon>Bacteria</taxon>
        <taxon>Pseudomonadati</taxon>
        <taxon>Spirochaetota</taxon>
        <taxon>Spirochaetia</taxon>
        <taxon>Leptospirales</taxon>
        <taxon>Leptospiraceae</taxon>
        <taxon>Leptospira</taxon>
    </lineage>
</organism>
<protein>
    <submittedName>
        <fullName evidence="2">Uncharacterized protein</fullName>
    </submittedName>
</protein>
<accession>A0ABC9SGA9</accession>
<sequence length="60" mass="6863">MHLFISQARSLLLTFLIGSFETGSKSEFVRTQVEVKCLFLLFAVNFFSIFLSPIASVHFF</sequence>
<dbReference type="Proteomes" id="UP000012166">
    <property type="component" value="Unassembled WGS sequence"/>
</dbReference>
<evidence type="ECO:0000313" key="2">
    <source>
        <dbReference type="EMBL" id="EMN16782.1"/>
    </source>
</evidence>
<gene>
    <name evidence="2" type="ORF">LEP1GSC056_2354</name>
</gene>
<keyword evidence="1" id="KW-0812">Transmembrane</keyword>
<name>A0ABC9SGA9_LEPBO</name>